<accession>A0A914P5G9</accession>
<dbReference type="PRINTS" id="PR00081">
    <property type="entry name" value="GDHRDH"/>
</dbReference>
<evidence type="ECO:0000313" key="3">
    <source>
        <dbReference type="WBParaSite" id="PDA_v2.g1032.t1"/>
    </source>
</evidence>
<keyword evidence="2" id="KW-1185">Reference proteome</keyword>
<dbReference type="WBParaSite" id="PDA_v2.g1032.t1">
    <property type="protein sequence ID" value="PDA_v2.g1032.t1"/>
    <property type="gene ID" value="PDA_v2.g1032"/>
</dbReference>
<dbReference type="InterPro" id="IPR020904">
    <property type="entry name" value="Sc_DH/Rdtase_CS"/>
</dbReference>
<sequence length="263" mass="28554">MSDISGKVVIITGSSSGIGQATAVLFAKSGASVTIHGRSEDGIKKTKEMILKAGISEDKIHFVQGSITDSKIQKAIIEETVKKFGKLDILINNAGGINMLEKNQRSMEALDYILDLNLKAPIALTELAIPYLEKTKGCILNVSSISSEKCQPNIPFYSVSKAGLDHFTRNYAAILAPMGIRINNLNPGLTDTPAVHQSEGSGEQIQKMKDFYLTQIPLKRAAESEEMAEFLLFMASEKASYMTGQMIKVDGGLLIHSPTFKLD</sequence>
<dbReference type="GO" id="GO:0016491">
    <property type="term" value="F:oxidoreductase activity"/>
    <property type="evidence" value="ECO:0007669"/>
    <property type="project" value="UniProtKB-KW"/>
</dbReference>
<reference evidence="3" key="1">
    <citation type="submission" date="2022-11" db="UniProtKB">
        <authorList>
            <consortium name="WormBaseParasite"/>
        </authorList>
    </citation>
    <scope>IDENTIFICATION</scope>
</reference>
<evidence type="ECO:0000313" key="2">
    <source>
        <dbReference type="Proteomes" id="UP000887578"/>
    </source>
</evidence>
<dbReference type="FunFam" id="3.40.50.720:FF:000084">
    <property type="entry name" value="Short-chain dehydrogenase reductase"/>
    <property type="match status" value="1"/>
</dbReference>
<dbReference type="PANTHER" id="PTHR44115">
    <property type="entry name" value="PROTEIN CBG09704"/>
    <property type="match status" value="1"/>
</dbReference>
<dbReference type="Proteomes" id="UP000887578">
    <property type="component" value="Unplaced"/>
</dbReference>
<dbReference type="SUPFAM" id="SSF51735">
    <property type="entry name" value="NAD(P)-binding Rossmann-fold domains"/>
    <property type="match status" value="1"/>
</dbReference>
<dbReference type="Pfam" id="PF13561">
    <property type="entry name" value="adh_short_C2"/>
    <property type="match status" value="1"/>
</dbReference>
<protein>
    <submittedName>
        <fullName evidence="3">Uncharacterized protein</fullName>
    </submittedName>
</protein>
<evidence type="ECO:0000256" key="1">
    <source>
        <dbReference type="ARBA" id="ARBA00023002"/>
    </source>
</evidence>
<name>A0A914P5G9_9BILA</name>
<dbReference type="AlphaFoldDB" id="A0A914P5G9"/>
<dbReference type="InterPro" id="IPR036291">
    <property type="entry name" value="NAD(P)-bd_dom_sf"/>
</dbReference>
<keyword evidence="1" id="KW-0560">Oxidoreductase</keyword>
<dbReference type="InterPro" id="IPR002347">
    <property type="entry name" value="SDR_fam"/>
</dbReference>
<dbReference type="Gene3D" id="3.40.50.720">
    <property type="entry name" value="NAD(P)-binding Rossmann-like Domain"/>
    <property type="match status" value="1"/>
</dbReference>
<dbReference type="PRINTS" id="PR00080">
    <property type="entry name" value="SDRFAMILY"/>
</dbReference>
<proteinExistence type="predicted"/>
<dbReference type="PANTHER" id="PTHR44115:SF4">
    <property type="entry name" value="OXIDOREDUCTASE"/>
    <property type="match status" value="1"/>
</dbReference>
<dbReference type="PROSITE" id="PS00061">
    <property type="entry name" value="ADH_SHORT"/>
    <property type="match status" value="1"/>
</dbReference>
<organism evidence="2 3">
    <name type="scientific">Panagrolaimus davidi</name>
    <dbReference type="NCBI Taxonomy" id="227884"/>
    <lineage>
        <taxon>Eukaryota</taxon>
        <taxon>Metazoa</taxon>
        <taxon>Ecdysozoa</taxon>
        <taxon>Nematoda</taxon>
        <taxon>Chromadorea</taxon>
        <taxon>Rhabditida</taxon>
        <taxon>Tylenchina</taxon>
        <taxon>Panagrolaimomorpha</taxon>
        <taxon>Panagrolaimoidea</taxon>
        <taxon>Panagrolaimidae</taxon>
        <taxon>Panagrolaimus</taxon>
    </lineage>
</organism>